<dbReference type="EMBL" id="JN413231">
    <property type="protein sequence ID" value="AET43973.1"/>
    <property type="molecule type" value="mRNA"/>
</dbReference>
<feature type="non-terminal residue" evidence="3">
    <location>
        <position position="119"/>
    </location>
</feature>
<reference evidence="3" key="2">
    <citation type="journal article" date="2012" name="Fish Shellfish Immunol.">
        <title>Immune gene mining by pyrosequencing in the rockshell, Thais clavigera.</title>
        <authorList>
            <person name="Rhee J.S."/>
            <person name="Kim B.M."/>
            <person name="Jeong C.B."/>
            <person name="Horiguchi T."/>
            <person name="Lee Y.M."/>
            <person name="Kim I.C."/>
            <person name="Lee J.S."/>
        </authorList>
    </citation>
    <scope>NUCLEOTIDE SEQUENCE</scope>
</reference>
<dbReference type="SUPFAM" id="SSF49329">
    <property type="entry name" value="Cu,Zn superoxide dismutase-like"/>
    <property type="match status" value="1"/>
</dbReference>
<dbReference type="PANTHER" id="PTHR10003">
    <property type="entry name" value="SUPEROXIDE DISMUTASE CU-ZN -RELATED"/>
    <property type="match status" value="1"/>
</dbReference>
<dbReference type="GO" id="GO:0005507">
    <property type="term" value="F:copper ion binding"/>
    <property type="evidence" value="ECO:0007669"/>
    <property type="project" value="InterPro"/>
</dbReference>
<feature type="domain" description="Superoxide dismutase copper/zinc binding" evidence="2">
    <location>
        <begin position="1"/>
        <end position="107"/>
    </location>
</feature>
<dbReference type="InterPro" id="IPR036423">
    <property type="entry name" value="SOD-like_Cu/Zn_dom_sf"/>
</dbReference>
<reference evidence="3" key="1">
    <citation type="submission" date="2011-08" db="EMBL/GenBank/DDBJ databases">
        <authorList>
            <person name="Kim B.-M."/>
            <person name="Rhee J.-S."/>
            <person name="Lee J.-S."/>
        </authorList>
    </citation>
    <scope>NUCLEOTIDE SEQUENCE</scope>
</reference>
<feature type="non-terminal residue" evidence="3">
    <location>
        <position position="1"/>
    </location>
</feature>
<name>H8ZQG0_REICL</name>
<proteinExistence type="evidence at transcript level"/>
<dbReference type="InterPro" id="IPR001424">
    <property type="entry name" value="SOD_Cu_Zn_dom"/>
</dbReference>
<dbReference type="InterPro" id="IPR018152">
    <property type="entry name" value="SOD_Cu/Zn_BS"/>
</dbReference>
<organism evidence="3">
    <name type="scientific">Reishia clavigera</name>
    <name type="common">Sea snail</name>
    <name type="synonym">Purpura clavigera</name>
    <dbReference type="NCBI Taxonomy" id="272940"/>
    <lineage>
        <taxon>Eukaryota</taxon>
        <taxon>Metazoa</taxon>
        <taxon>Spiralia</taxon>
        <taxon>Lophotrochozoa</taxon>
        <taxon>Mollusca</taxon>
        <taxon>Gastropoda</taxon>
        <taxon>Caenogastropoda</taxon>
        <taxon>Neogastropoda</taxon>
        <taxon>Muricoidea</taxon>
        <taxon>Muricidae</taxon>
        <taxon>Reishia</taxon>
    </lineage>
</organism>
<accession>H8ZQG0</accession>
<dbReference type="GO" id="GO:0006801">
    <property type="term" value="P:superoxide metabolic process"/>
    <property type="evidence" value="ECO:0007669"/>
    <property type="project" value="InterPro"/>
</dbReference>
<evidence type="ECO:0000313" key="3">
    <source>
        <dbReference type="EMBL" id="AET43973.1"/>
    </source>
</evidence>
<dbReference type="InterPro" id="IPR024134">
    <property type="entry name" value="SOD_Cu/Zn_/chaperone"/>
</dbReference>
<feature type="compositionally biased region" description="Basic and acidic residues" evidence="1">
    <location>
        <begin position="29"/>
        <end position="41"/>
    </location>
</feature>
<protein>
    <submittedName>
        <fullName evidence="3">CuZnSOD</fullName>
    </submittedName>
</protein>
<dbReference type="Gene3D" id="2.60.40.200">
    <property type="entry name" value="Superoxide dismutase, copper/zinc binding domain"/>
    <property type="match status" value="1"/>
</dbReference>
<dbReference type="PRINTS" id="PR00068">
    <property type="entry name" value="CUZNDISMTASE"/>
</dbReference>
<dbReference type="PROSITE" id="PS00332">
    <property type="entry name" value="SOD_CU_ZN_2"/>
    <property type="match status" value="1"/>
</dbReference>
<feature type="region of interest" description="Disordered" evidence="1">
    <location>
        <begin position="1"/>
        <end position="48"/>
    </location>
</feature>
<dbReference type="AlphaFoldDB" id="H8ZQG0"/>
<evidence type="ECO:0000259" key="2">
    <source>
        <dbReference type="Pfam" id="PF00080"/>
    </source>
</evidence>
<dbReference type="Pfam" id="PF00080">
    <property type="entry name" value="Sod_Cu"/>
    <property type="match status" value="1"/>
</dbReference>
<evidence type="ECO:0000256" key="1">
    <source>
        <dbReference type="SAM" id="MobiDB-lite"/>
    </source>
</evidence>
<sequence>GMHGHEFGDVSENCGRQGGHYNPQGIDHGGPDAGHDHRHPGDFGNLALERDGTVNTSFNDTEASLFGAFSLLGRGVVIHAGADDLGLKEDPSSKRSGNAGARIACCAVVACPEPRDVWQ</sequence>